<dbReference type="Gene3D" id="1.10.357.10">
    <property type="entry name" value="Tetracycline Repressor, domain 2"/>
    <property type="match status" value="1"/>
</dbReference>
<dbReference type="PRINTS" id="PR00455">
    <property type="entry name" value="HTHTETR"/>
</dbReference>
<evidence type="ECO:0000313" key="5">
    <source>
        <dbReference type="Proteomes" id="UP001171916"/>
    </source>
</evidence>
<feature type="domain" description="HTH tetR-type" evidence="3">
    <location>
        <begin position="1"/>
        <end position="59"/>
    </location>
</feature>
<dbReference type="PANTHER" id="PTHR43479">
    <property type="entry name" value="ACREF/ENVCD OPERON REPRESSOR-RELATED"/>
    <property type="match status" value="1"/>
</dbReference>
<dbReference type="Pfam" id="PF00440">
    <property type="entry name" value="TetR_N"/>
    <property type="match status" value="1"/>
</dbReference>
<dbReference type="PROSITE" id="PS50977">
    <property type="entry name" value="HTH_TETR_2"/>
    <property type="match status" value="1"/>
</dbReference>
<keyword evidence="5" id="KW-1185">Reference proteome</keyword>
<dbReference type="SUPFAM" id="SSF46689">
    <property type="entry name" value="Homeodomain-like"/>
    <property type="match status" value="1"/>
</dbReference>
<dbReference type="SUPFAM" id="SSF48498">
    <property type="entry name" value="Tetracyclin repressor-like, C-terminal domain"/>
    <property type="match status" value="1"/>
</dbReference>
<dbReference type="Proteomes" id="UP001171916">
    <property type="component" value="Unassembled WGS sequence"/>
</dbReference>
<reference evidence="4" key="1">
    <citation type="submission" date="2023-06" db="EMBL/GenBank/DDBJ databases">
        <title>Robiginitalea aurantiacus sp. nov. and Algoriphagus sediminis sp. nov., isolated from coastal sediment.</title>
        <authorList>
            <person name="Zhou Z.Y."/>
            <person name="An J."/>
            <person name="Jia Y.W."/>
            <person name="Du Z.J."/>
        </authorList>
    </citation>
    <scope>NUCLEOTIDE SEQUENCE</scope>
    <source>
        <strain evidence="4">C2-7</strain>
    </source>
</reference>
<comment type="caution">
    <text evidence="4">The sequence shown here is derived from an EMBL/GenBank/DDBJ whole genome shotgun (WGS) entry which is preliminary data.</text>
</comment>
<dbReference type="PANTHER" id="PTHR43479:SF11">
    <property type="entry name" value="ACREF_ENVCD OPERON REPRESSOR-RELATED"/>
    <property type="match status" value="1"/>
</dbReference>
<dbReference type="InterPro" id="IPR036271">
    <property type="entry name" value="Tet_transcr_reg_TetR-rel_C_sf"/>
</dbReference>
<organism evidence="4 5">
    <name type="scientific">Algoriphagus sediminis</name>
    <dbReference type="NCBI Taxonomy" id="3057113"/>
    <lineage>
        <taxon>Bacteria</taxon>
        <taxon>Pseudomonadati</taxon>
        <taxon>Bacteroidota</taxon>
        <taxon>Cytophagia</taxon>
        <taxon>Cytophagales</taxon>
        <taxon>Cyclobacteriaceae</taxon>
        <taxon>Algoriphagus</taxon>
    </lineage>
</organism>
<dbReference type="EMBL" id="JAUEPH010000001">
    <property type="protein sequence ID" value="MDN3202795.1"/>
    <property type="molecule type" value="Genomic_DNA"/>
</dbReference>
<name>A0ABT7Y8I2_9BACT</name>
<sequence>MRDKILETATDMFTRLGVRNVTMDDIARQVGISKKTIYQDFQDKKDLVNSAFKRMLDQDHEHLENILDGEDGVIENLVYTSKAMRERLTNMNPMVILEIQKYFPQTWAIFQDFKENVIRKDIVNVLEKGKKLGYFRPEIDSDILSRVRVNQINSVFESREFMEGDKNIADIQLEMMDHFLHGIFTEKGRKAYKNQKENNPTTTAL</sequence>
<evidence type="ECO:0000259" key="3">
    <source>
        <dbReference type="PROSITE" id="PS50977"/>
    </source>
</evidence>
<dbReference type="InterPro" id="IPR050624">
    <property type="entry name" value="HTH-type_Tx_Regulator"/>
</dbReference>
<gene>
    <name evidence="4" type="ORF">QVH07_01485</name>
</gene>
<accession>A0ABT7Y8I2</accession>
<protein>
    <submittedName>
        <fullName evidence="4">TetR/AcrR family transcriptional regulator</fullName>
    </submittedName>
</protein>
<dbReference type="InterPro" id="IPR001647">
    <property type="entry name" value="HTH_TetR"/>
</dbReference>
<dbReference type="Gene3D" id="1.10.10.60">
    <property type="entry name" value="Homeodomain-like"/>
    <property type="match status" value="1"/>
</dbReference>
<evidence type="ECO:0000313" key="4">
    <source>
        <dbReference type="EMBL" id="MDN3202795.1"/>
    </source>
</evidence>
<proteinExistence type="predicted"/>
<dbReference type="RefSeq" id="WP_289998352.1">
    <property type="nucleotide sequence ID" value="NZ_JAUEPH010000001.1"/>
</dbReference>
<feature type="DNA-binding region" description="H-T-H motif" evidence="2">
    <location>
        <begin position="22"/>
        <end position="41"/>
    </location>
</feature>
<keyword evidence="1 2" id="KW-0238">DNA-binding</keyword>
<evidence type="ECO:0000256" key="2">
    <source>
        <dbReference type="PROSITE-ProRule" id="PRU00335"/>
    </source>
</evidence>
<dbReference type="InterPro" id="IPR009057">
    <property type="entry name" value="Homeodomain-like_sf"/>
</dbReference>
<evidence type="ECO:0000256" key="1">
    <source>
        <dbReference type="ARBA" id="ARBA00023125"/>
    </source>
</evidence>